<keyword evidence="1" id="KW-1133">Transmembrane helix</keyword>
<keyword evidence="1" id="KW-0812">Transmembrane</keyword>
<reference evidence="2 3" key="1">
    <citation type="submission" date="2013-11" db="EMBL/GenBank/DDBJ databases">
        <title>Genome sequencing of Stegodyphus mimosarum.</title>
        <authorList>
            <person name="Bechsgaard J."/>
        </authorList>
    </citation>
    <scope>NUCLEOTIDE SEQUENCE [LARGE SCALE GENOMIC DNA]</scope>
</reference>
<evidence type="ECO:0000313" key="2">
    <source>
        <dbReference type="EMBL" id="KFM59066.1"/>
    </source>
</evidence>
<proteinExistence type="predicted"/>
<sequence length="60" mass="7009">MFCSWMRVQSICIQISDIASFGMKGLRLTSRYVHKKGIIMVEVMMWACIRINAHLVLFML</sequence>
<accession>A0A087T1S7</accession>
<keyword evidence="3" id="KW-1185">Reference proteome</keyword>
<keyword evidence="1" id="KW-0472">Membrane</keyword>
<dbReference type="AlphaFoldDB" id="A0A087T1S7"/>
<gene>
    <name evidence="2" type="ORF">X975_21260</name>
</gene>
<evidence type="ECO:0000256" key="1">
    <source>
        <dbReference type="SAM" id="Phobius"/>
    </source>
</evidence>
<name>A0A087T1S7_STEMI</name>
<dbReference type="EMBL" id="KK113008">
    <property type="protein sequence ID" value="KFM59066.1"/>
    <property type="molecule type" value="Genomic_DNA"/>
</dbReference>
<organism evidence="2 3">
    <name type="scientific">Stegodyphus mimosarum</name>
    <name type="common">African social velvet spider</name>
    <dbReference type="NCBI Taxonomy" id="407821"/>
    <lineage>
        <taxon>Eukaryota</taxon>
        <taxon>Metazoa</taxon>
        <taxon>Ecdysozoa</taxon>
        <taxon>Arthropoda</taxon>
        <taxon>Chelicerata</taxon>
        <taxon>Arachnida</taxon>
        <taxon>Araneae</taxon>
        <taxon>Araneomorphae</taxon>
        <taxon>Entelegynae</taxon>
        <taxon>Eresoidea</taxon>
        <taxon>Eresidae</taxon>
        <taxon>Stegodyphus</taxon>
    </lineage>
</organism>
<feature type="transmembrane region" description="Helical" evidence="1">
    <location>
        <begin position="37"/>
        <end position="59"/>
    </location>
</feature>
<dbReference type="Proteomes" id="UP000054359">
    <property type="component" value="Unassembled WGS sequence"/>
</dbReference>
<evidence type="ECO:0000313" key="3">
    <source>
        <dbReference type="Proteomes" id="UP000054359"/>
    </source>
</evidence>
<protein>
    <submittedName>
        <fullName evidence="2">Uncharacterized protein</fullName>
    </submittedName>
</protein>
<feature type="non-terminal residue" evidence="2">
    <location>
        <position position="60"/>
    </location>
</feature>